<organism evidence="1">
    <name type="scientific">Solanum chacoense</name>
    <name type="common">Chaco potato</name>
    <dbReference type="NCBI Taxonomy" id="4108"/>
    <lineage>
        <taxon>Eukaryota</taxon>
        <taxon>Viridiplantae</taxon>
        <taxon>Streptophyta</taxon>
        <taxon>Embryophyta</taxon>
        <taxon>Tracheophyta</taxon>
        <taxon>Spermatophyta</taxon>
        <taxon>Magnoliopsida</taxon>
        <taxon>eudicotyledons</taxon>
        <taxon>Gunneridae</taxon>
        <taxon>Pentapetalae</taxon>
        <taxon>asterids</taxon>
        <taxon>lamiids</taxon>
        <taxon>Solanales</taxon>
        <taxon>Solanaceae</taxon>
        <taxon>Solanoideae</taxon>
        <taxon>Solaneae</taxon>
        <taxon>Solanum</taxon>
    </lineage>
</organism>
<sequence>MLMKVIEGIHYVNFDKLPSLLIECHSIPIRPRGFELETFDMEVPSPNHWATPKGRISLLIVCIFNNCITYSELVNTVAPPVRIGHLLEVRVPASFQQ</sequence>
<reference evidence="1" key="1">
    <citation type="submission" date="2015-12" db="EMBL/GenBank/DDBJ databases">
        <title>Gene expression during late stages of embryo sac development: a critical building block for successful pollen-pistil interactions.</title>
        <authorList>
            <person name="Liu Y."/>
            <person name="Joly V."/>
            <person name="Sabar M."/>
            <person name="Matton D.P."/>
        </authorList>
    </citation>
    <scope>NUCLEOTIDE SEQUENCE</scope>
</reference>
<proteinExistence type="predicted"/>
<protein>
    <submittedName>
        <fullName evidence="1">Putative ovule protein</fullName>
    </submittedName>
</protein>
<accession>A0A0V0H9C2</accession>
<dbReference type="EMBL" id="GEDG01023225">
    <property type="protein sequence ID" value="JAP16900.1"/>
    <property type="molecule type" value="Transcribed_RNA"/>
</dbReference>
<name>A0A0V0H9C2_SOLCH</name>
<dbReference type="AlphaFoldDB" id="A0A0V0H9C2"/>
<evidence type="ECO:0000313" key="1">
    <source>
        <dbReference type="EMBL" id="JAP16900.1"/>
    </source>
</evidence>